<keyword evidence="3" id="KW-1185">Reference proteome</keyword>
<name>A0ABQ3BF03_9ACTN</name>
<evidence type="ECO:0000256" key="1">
    <source>
        <dbReference type="SAM" id="MobiDB-lite"/>
    </source>
</evidence>
<comment type="caution">
    <text evidence="2">The sequence shown here is derived from an EMBL/GenBank/DDBJ whole genome shotgun (WGS) entry which is preliminary data.</text>
</comment>
<proteinExistence type="predicted"/>
<organism evidence="2 3">
    <name type="scientific">Streptomyces rubiginosohelvolus</name>
    <dbReference type="NCBI Taxonomy" id="67362"/>
    <lineage>
        <taxon>Bacteria</taxon>
        <taxon>Bacillati</taxon>
        <taxon>Actinomycetota</taxon>
        <taxon>Actinomycetes</taxon>
        <taxon>Kitasatosporales</taxon>
        <taxon>Streptomycetaceae</taxon>
        <taxon>Streptomyces</taxon>
    </lineage>
</organism>
<protein>
    <submittedName>
        <fullName evidence="2">Uncharacterized protein</fullName>
    </submittedName>
</protein>
<accession>A0ABQ3BF03</accession>
<dbReference type="Proteomes" id="UP000624183">
    <property type="component" value="Unassembled WGS sequence"/>
</dbReference>
<reference evidence="3" key="1">
    <citation type="journal article" date="2019" name="Int. J. Syst. Evol. Microbiol.">
        <title>The Global Catalogue of Microorganisms (GCM) 10K type strain sequencing project: providing services to taxonomists for standard genome sequencing and annotation.</title>
        <authorList>
            <consortium name="The Broad Institute Genomics Platform"/>
            <consortium name="The Broad Institute Genome Sequencing Center for Infectious Disease"/>
            <person name="Wu L."/>
            <person name="Ma J."/>
        </authorList>
    </citation>
    <scope>NUCLEOTIDE SEQUENCE [LARGE SCALE GENOMIC DNA]</scope>
    <source>
        <strain evidence="3">JCM 4602</strain>
    </source>
</reference>
<sequence length="77" mass="7606">MGAGAVGGGGDPSRGGDVLRVPGAHKVTHVTYVTLHVCASPDRHPARQLGPNGPAAPLRPAVIHSGKGAAPVRTGES</sequence>
<feature type="region of interest" description="Disordered" evidence="1">
    <location>
        <begin position="42"/>
        <end position="77"/>
    </location>
</feature>
<evidence type="ECO:0000313" key="3">
    <source>
        <dbReference type="Proteomes" id="UP000624183"/>
    </source>
</evidence>
<dbReference type="EMBL" id="BMUW01000002">
    <property type="protein sequence ID" value="GGZ41824.1"/>
    <property type="molecule type" value="Genomic_DNA"/>
</dbReference>
<evidence type="ECO:0000313" key="2">
    <source>
        <dbReference type="EMBL" id="GGZ41824.1"/>
    </source>
</evidence>
<gene>
    <name evidence="2" type="ORF">GCM10010328_14550</name>
</gene>